<feature type="region of interest" description="Disordered" evidence="8">
    <location>
        <begin position="190"/>
        <end position="216"/>
    </location>
</feature>
<evidence type="ECO:0000256" key="5">
    <source>
        <dbReference type="ARBA" id="ARBA00023132"/>
    </source>
</evidence>
<dbReference type="GO" id="GO:0031965">
    <property type="term" value="C:nuclear membrane"/>
    <property type="evidence" value="ECO:0007669"/>
    <property type="project" value="UniProtKB-SubCell"/>
</dbReference>
<reference evidence="9" key="1">
    <citation type="journal article" date="2020" name="Fungal Divers.">
        <title>Resolving the Mortierellaceae phylogeny through synthesis of multi-gene phylogenetics and phylogenomics.</title>
        <authorList>
            <person name="Vandepol N."/>
            <person name="Liber J."/>
            <person name="Desiro A."/>
            <person name="Na H."/>
            <person name="Kennedy M."/>
            <person name="Barry K."/>
            <person name="Grigoriev I.V."/>
            <person name="Miller A.N."/>
            <person name="O'Donnell K."/>
            <person name="Stajich J.E."/>
            <person name="Bonito G."/>
        </authorList>
    </citation>
    <scope>NUCLEOTIDE SEQUENCE</scope>
    <source>
        <strain evidence="9">MES-2147</strain>
    </source>
</reference>
<dbReference type="PANTHER" id="PTHR13003">
    <property type="entry name" value="NUP107-RELATED"/>
    <property type="match status" value="1"/>
</dbReference>
<evidence type="ECO:0000256" key="1">
    <source>
        <dbReference type="ARBA" id="ARBA00022448"/>
    </source>
</evidence>
<keyword evidence="6 7" id="KW-0539">Nucleus</keyword>
<evidence type="ECO:0000256" key="6">
    <source>
        <dbReference type="ARBA" id="ARBA00023242"/>
    </source>
</evidence>
<evidence type="ECO:0000256" key="3">
    <source>
        <dbReference type="ARBA" id="ARBA00022927"/>
    </source>
</evidence>
<keyword evidence="10" id="KW-1185">Reference proteome</keyword>
<keyword evidence="2" id="KW-0509">mRNA transport</keyword>
<comment type="subunit">
    <text evidence="7">Part of the nuclear pore complex (NPC).</text>
</comment>
<comment type="subcellular location">
    <subcellularLocation>
        <location evidence="7">Nucleus</location>
        <location evidence="7">Nuclear pore complex</location>
    </subcellularLocation>
    <subcellularLocation>
        <location evidence="7">Nucleus membrane</location>
    </subcellularLocation>
</comment>
<keyword evidence="1 7" id="KW-0813">Transport</keyword>
<proteinExistence type="inferred from homology"/>
<keyword evidence="7" id="KW-0472">Membrane</keyword>
<dbReference type="Proteomes" id="UP000749646">
    <property type="component" value="Unassembled WGS sequence"/>
</dbReference>
<dbReference type="Gene3D" id="1.20.190.50">
    <property type="match status" value="1"/>
</dbReference>
<dbReference type="GO" id="GO:0006406">
    <property type="term" value="P:mRNA export from nucleus"/>
    <property type="evidence" value="ECO:0007669"/>
    <property type="project" value="TreeGrafter"/>
</dbReference>
<evidence type="ECO:0000256" key="8">
    <source>
        <dbReference type="SAM" id="MobiDB-lite"/>
    </source>
</evidence>
<comment type="function">
    <text evidence="7">Functions as a component of the nuclear pore complex (NPC).</text>
</comment>
<organism evidence="9 10">
    <name type="scientific">Modicella reniformis</name>
    <dbReference type="NCBI Taxonomy" id="1440133"/>
    <lineage>
        <taxon>Eukaryota</taxon>
        <taxon>Fungi</taxon>
        <taxon>Fungi incertae sedis</taxon>
        <taxon>Mucoromycota</taxon>
        <taxon>Mortierellomycotina</taxon>
        <taxon>Mortierellomycetes</taxon>
        <taxon>Mortierellales</taxon>
        <taxon>Mortierellaceae</taxon>
        <taxon>Modicella</taxon>
    </lineage>
</organism>
<dbReference type="GO" id="GO:0006606">
    <property type="term" value="P:protein import into nucleus"/>
    <property type="evidence" value="ECO:0007669"/>
    <property type="project" value="TreeGrafter"/>
</dbReference>
<evidence type="ECO:0000313" key="9">
    <source>
        <dbReference type="EMBL" id="KAG0006490.1"/>
    </source>
</evidence>
<dbReference type="PANTHER" id="PTHR13003:SF2">
    <property type="entry name" value="NUCLEAR PORE COMPLEX PROTEIN NUP107"/>
    <property type="match status" value="1"/>
</dbReference>
<evidence type="ECO:0000256" key="4">
    <source>
        <dbReference type="ARBA" id="ARBA00023010"/>
    </source>
</evidence>
<gene>
    <name evidence="9" type="ORF">BGZ65_007375</name>
</gene>
<dbReference type="AlphaFoldDB" id="A0A9P6MKP5"/>
<dbReference type="GO" id="GO:0000973">
    <property type="term" value="P:post-transcriptional tethering of RNA polymerase II gene DNA at nuclear periphery"/>
    <property type="evidence" value="ECO:0007669"/>
    <property type="project" value="TreeGrafter"/>
</dbReference>
<evidence type="ECO:0000313" key="10">
    <source>
        <dbReference type="Proteomes" id="UP000749646"/>
    </source>
</evidence>
<dbReference type="InterPro" id="IPR007252">
    <property type="entry name" value="Nup84/Nup107"/>
</dbReference>
<name>A0A9P6MKP5_9FUNG</name>
<evidence type="ECO:0000256" key="7">
    <source>
        <dbReference type="RuleBase" id="RU365072"/>
    </source>
</evidence>
<sequence>MALTYPHIDTGSKSSKKEGQAEALDDILGNRPEGFQEVFETGIEYQKFARALEKLKRHRKGTDSNIDILAILPEFHALCASRAEQFEHRKDSDAGYLAYGALDDFNLWQSETHTWFLLEILADAADRESQPIGKGPDASEWTDRDLIEHLQQTDNTFRHYRAVKYWLELVAPTFAPRIMTKTYMPQSSLRQPFSFANPPSSNKPEYQDPDATTRDKTKLSEINQRIEHDLLKAVWEYIRRGQIEIARNACVKAGEPWRAESISGGELYSVSLAFTDPEYDQQEGPIGNKTRSLWKGTCYALAKETSADQYERAIYGALCGDIPSVLPVCTSWEDHAWAQYNSLVESMIEARLSQFGRGGPSKILPLPTTRTTSAKDIFDGLANSDDHALRNGSVTRNASKDLFNVIQTSIILEETDQLLIKMVRDAKALDGSGTPLRSHMLRFMAHFVLLLRSRSPTVPKEEGDYFIKTYVDYLISKKLYDLAPLYASFLPVNLQVETCSSYLKTIDGPKKERQRHLTAIQQNDLDLHSILKATVDALLDQSKQELELIGDYKANMERSITAPITDQEKASIRALEWLSFDPPQYEECLHRSNYLTRKYLLQGRLNTALALYKSLPSDIAQHDLHEPTPISHEHLYYRELFNSRLLFEEWRDTMKTKPGAKAPGSKVLAWELDIKVRFELLLKELSWRPIDTWRKS</sequence>
<feature type="region of interest" description="Disordered" evidence="8">
    <location>
        <begin position="1"/>
        <end position="21"/>
    </location>
</feature>
<comment type="similarity">
    <text evidence="7">Belongs to the nucleoporin Nup84/Nup107 family.</text>
</comment>
<dbReference type="OrthoDB" id="3098at2759"/>
<keyword evidence="5 7" id="KW-0906">Nuclear pore complex</keyword>
<dbReference type="GO" id="GO:0017056">
    <property type="term" value="F:structural constituent of nuclear pore"/>
    <property type="evidence" value="ECO:0007669"/>
    <property type="project" value="UniProtKB-UniRule"/>
</dbReference>
<comment type="caution">
    <text evidence="9">The sequence shown here is derived from an EMBL/GenBank/DDBJ whole genome shotgun (WGS) entry which is preliminary data.</text>
</comment>
<keyword evidence="4 7" id="KW-0811">Translocation</keyword>
<evidence type="ECO:0000256" key="2">
    <source>
        <dbReference type="ARBA" id="ARBA00022816"/>
    </source>
</evidence>
<protein>
    <recommendedName>
        <fullName evidence="7">Nuclear pore complex protein</fullName>
    </recommendedName>
</protein>
<dbReference type="Pfam" id="PF04121">
    <property type="entry name" value="Nup84_Nup100"/>
    <property type="match status" value="1"/>
</dbReference>
<dbReference type="GO" id="GO:0031080">
    <property type="term" value="C:nuclear pore outer ring"/>
    <property type="evidence" value="ECO:0007669"/>
    <property type="project" value="TreeGrafter"/>
</dbReference>
<dbReference type="EMBL" id="JAAAHW010000107">
    <property type="protein sequence ID" value="KAG0006490.1"/>
    <property type="molecule type" value="Genomic_DNA"/>
</dbReference>
<keyword evidence="3" id="KW-0653">Protein transport</keyword>
<accession>A0A9P6MKP5</accession>
<dbReference type="Gene3D" id="1.10.3450.20">
    <property type="match status" value="1"/>
</dbReference>